<protein>
    <recommendedName>
        <fullName evidence="11">Transposase</fullName>
    </recommendedName>
</protein>
<evidence type="ECO:0000313" key="6">
    <source>
        <dbReference type="EMBL" id="CAF1158925.1"/>
    </source>
</evidence>
<evidence type="ECO:0000256" key="2">
    <source>
        <dbReference type="ARBA" id="ARBA00022723"/>
    </source>
</evidence>
<dbReference type="OrthoDB" id="10057873at2759"/>
<evidence type="ECO:0000256" key="5">
    <source>
        <dbReference type="ARBA" id="ARBA00023242"/>
    </source>
</evidence>
<name>A0A814VY30_9BILA</name>
<comment type="caution">
    <text evidence="7">The sequence shown here is derived from an EMBL/GenBank/DDBJ whole genome shotgun (WGS) entry which is preliminary data.</text>
</comment>
<evidence type="ECO:0000313" key="7">
    <source>
        <dbReference type="EMBL" id="CAF1197407.1"/>
    </source>
</evidence>
<dbReference type="GO" id="GO:0005634">
    <property type="term" value="C:nucleus"/>
    <property type="evidence" value="ECO:0007669"/>
    <property type="project" value="UniProtKB-SubCell"/>
</dbReference>
<dbReference type="Proteomes" id="UP000682733">
    <property type="component" value="Unassembled WGS sequence"/>
</dbReference>
<keyword evidence="5" id="KW-0539">Nucleus</keyword>
<dbReference type="EMBL" id="CAJOBC010008445">
    <property type="protein sequence ID" value="CAF3961823.1"/>
    <property type="molecule type" value="Genomic_DNA"/>
</dbReference>
<dbReference type="EMBL" id="CAJOBA010033752">
    <property type="protein sequence ID" value="CAF3970537.1"/>
    <property type="molecule type" value="Genomic_DNA"/>
</dbReference>
<dbReference type="EMBL" id="CAJNOK010012229">
    <property type="protein sequence ID" value="CAF1158925.1"/>
    <property type="molecule type" value="Genomic_DNA"/>
</dbReference>
<evidence type="ECO:0000313" key="9">
    <source>
        <dbReference type="EMBL" id="CAF3970537.1"/>
    </source>
</evidence>
<gene>
    <name evidence="7" type="ORF">GPM918_LOCUS23538</name>
    <name evidence="6" type="ORF">OVA965_LOCUS21990</name>
    <name evidence="8" type="ORF">SRO942_LOCUS23537</name>
    <name evidence="9" type="ORF">TMI583_LOCUS22703</name>
</gene>
<accession>A0A814VY30</accession>
<reference evidence="7" key="1">
    <citation type="submission" date="2021-02" db="EMBL/GenBank/DDBJ databases">
        <authorList>
            <person name="Nowell W R."/>
        </authorList>
    </citation>
    <scope>NUCLEOTIDE SEQUENCE</scope>
</reference>
<evidence type="ECO:0008006" key="11">
    <source>
        <dbReference type="Google" id="ProtNLM"/>
    </source>
</evidence>
<comment type="subcellular location">
    <subcellularLocation>
        <location evidence="1">Nucleus</location>
    </subcellularLocation>
</comment>
<organism evidence="7 10">
    <name type="scientific">Didymodactylos carnosus</name>
    <dbReference type="NCBI Taxonomy" id="1234261"/>
    <lineage>
        <taxon>Eukaryota</taxon>
        <taxon>Metazoa</taxon>
        <taxon>Spiralia</taxon>
        <taxon>Gnathifera</taxon>
        <taxon>Rotifera</taxon>
        <taxon>Eurotatoria</taxon>
        <taxon>Bdelloidea</taxon>
        <taxon>Philodinida</taxon>
        <taxon>Philodinidae</taxon>
        <taxon>Didymodactylos</taxon>
    </lineage>
</organism>
<evidence type="ECO:0000256" key="3">
    <source>
        <dbReference type="ARBA" id="ARBA00022771"/>
    </source>
</evidence>
<proteinExistence type="predicted"/>
<dbReference type="PANTHER" id="PTHR46481:SF10">
    <property type="entry name" value="ZINC FINGER BED DOMAIN-CONTAINING PROTEIN 39"/>
    <property type="match status" value="1"/>
</dbReference>
<keyword evidence="10" id="KW-1185">Reference proteome</keyword>
<dbReference type="Proteomes" id="UP000681722">
    <property type="component" value="Unassembled WGS sequence"/>
</dbReference>
<evidence type="ECO:0000256" key="1">
    <source>
        <dbReference type="ARBA" id="ARBA00004123"/>
    </source>
</evidence>
<dbReference type="Proteomes" id="UP000663829">
    <property type="component" value="Unassembled WGS sequence"/>
</dbReference>
<dbReference type="GO" id="GO:0008270">
    <property type="term" value="F:zinc ion binding"/>
    <property type="evidence" value="ECO:0007669"/>
    <property type="project" value="UniProtKB-KW"/>
</dbReference>
<sequence length="106" mass="12275">MYSPNHARQIGLEKTIIEYLIIELSGPLSLIERPAFIKFMQHVDSRFTMISRRTLSCTTLPNLYSKMVNGLTSFCSMATFMSLTLDVWTDRRQRAYFALTDTNDNK</sequence>
<dbReference type="InterPro" id="IPR052035">
    <property type="entry name" value="ZnF_BED_domain_contain"/>
</dbReference>
<evidence type="ECO:0000256" key="4">
    <source>
        <dbReference type="ARBA" id="ARBA00022833"/>
    </source>
</evidence>
<keyword evidence="3" id="KW-0863">Zinc-finger</keyword>
<evidence type="ECO:0000313" key="8">
    <source>
        <dbReference type="EMBL" id="CAF3961823.1"/>
    </source>
</evidence>
<keyword evidence="4" id="KW-0862">Zinc</keyword>
<evidence type="ECO:0000313" key="10">
    <source>
        <dbReference type="Proteomes" id="UP000663829"/>
    </source>
</evidence>
<dbReference type="PANTHER" id="PTHR46481">
    <property type="entry name" value="ZINC FINGER BED DOMAIN-CONTAINING PROTEIN 4"/>
    <property type="match status" value="1"/>
</dbReference>
<keyword evidence="2" id="KW-0479">Metal-binding</keyword>
<dbReference type="EMBL" id="CAJNOQ010008444">
    <property type="protein sequence ID" value="CAF1197407.1"/>
    <property type="molecule type" value="Genomic_DNA"/>
</dbReference>
<dbReference type="Proteomes" id="UP000677228">
    <property type="component" value="Unassembled WGS sequence"/>
</dbReference>
<dbReference type="AlphaFoldDB" id="A0A814VY30"/>